<organism evidence="1 2">
    <name type="scientific">Ruminococcus difficilis</name>
    <dbReference type="NCBI Taxonomy" id="2763069"/>
    <lineage>
        <taxon>Bacteria</taxon>
        <taxon>Bacillati</taxon>
        <taxon>Bacillota</taxon>
        <taxon>Clostridia</taxon>
        <taxon>Eubacteriales</taxon>
        <taxon>Oscillospiraceae</taxon>
        <taxon>Ruminococcus</taxon>
    </lineage>
</organism>
<sequence>MDELEQLGVVGPHQGAKPRDVLVTYKEWEIIYNELPAEKETVIDDDSHDNDYSVLSDAEIRKMIAETPSVSEIYKTKFGIDIDYSDDGFFIDKLENSIFPNTNDSVKELFITNIVTYASPDIPKLNEVDIMEGRDFENFTGDLLRSNGFMNISVTPSSGDIFDKSSAVMIGDREHDIIGANENGYVSVGNGISDIHEIKSAKEINDEMTKDYCK</sequence>
<accession>A0A934TY53</accession>
<evidence type="ECO:0000313" key="1">
    <source>
        <dbReference type="EMBL" id="MBK6087210.1"/>
    </source>
</evidence>
<name>A0A934TY53_9FIRM</name>
<dbReference type="Proteomes" id="UP000633365">
    <property type="component" value="Unassembled WGS sequence"/>
</dbReference>
<comment type="caution">
    <text evidence="1">The sequence shown here is derived from an EMBL/GenBank/DDBJ whole genome shotgun (WGS) entry which is preliminary data.</text>
</comment>
<reference evidence="1" key="1">
    <citation type="submission" date="2021-01" db="EMBL/GenBank/DDBJ databases">
        <title>Genome public.</title>
        <authorList>
            <person name="Liu C."/>
            <person name="Sun Q."/>
        </authorList>
    </citation>
    <scope>NUCLEOTIDE SEQUENCE</scope>
    <source>
        <strain evidence="1">M6</strain>
    </source>
</reference>
<dbReference type="GO" id="GO:0016787">
    <property type="term" value="F:hydrolase activity"/>
    <property type="evidence" value="ECO:0007669"/>
    <property type="project" value="UniProtKB-KW"/>
</dbReference>
<keyword evidence="2" id="KW-1185">Reference proteome</keyword>
<dbReference type="InterPro" id="IPR036412">
    <property type="entry name" value="HAD-like_sf"/>
</dbReference>
<proteinExistence type="predicted"/>
<dbReference type="Pfam" id="PF13242">
    <property type="entry name" value="Hydrolase_like"/>
    <property type="match status" value="1"/>
</dbReference>
<evidence type="ECO:0000313" key="2">
    <source>
        <dbReference type="Proteomes" id="UP000633365"/>
    </source>
</evidence>
<keyword evidence="1" id="KW-0378">Hydrolase</keyword>
<dbReference type="EMBL" id="JAEQMG010000012">
    <property type="protein sequence ID" value="MBK6087210.1"/>
    <property type="molecule type" value="Genomic_DNA"/>
</dbReference>
<dbReference type="SUPFAM" id="SSF56784">
    <property type="entry name" value="HAD-like"/>
    <property type="match status" value="1"/>
</dbReference>
<dbReference type="AlphaFoldDB" id="A0A934TY53"/>
<protein>
    <submittedName>
        <fullName evidence="1">HAD hydrolase-like protein</fullName>
    </submittedName>
</protein>
<gene>
    <name evidence="1" type="ORF">JKK62_00815</name>
</gene>